<name>A0A9P6JC82_MORAP</name>
<dbReference type="Pfam" id="PF08214">
    <property type="entry name" value="HAT_KAT11"/>
    <property type="match status" value="1"/>
</dbReference>
<evidence type="ECO:0000256" key="3">
    <source>
        <dbReference type="ARBA" id="ARBA00022679"/>
    </source>
</evidence>
<keyword evidence="4" id="KW-0227">DNA damage</keyword>
<keyword evidence="8" id="KW-0539">Nucleus</keyword>
<dbReference type="OrthoDB" id="3361892at2759"/>
<dbReference type="Proteomes" id="UP000738359">
    <property type="component" value="Unassembled WGS sequence"/>
</dbReference>
<dbReference type="GO" id="GO:0006974">
    <property type="term" value="P:DNA damage response"/>
    <property type="evidence" value="ECO:0007669"/>
    <property type="project" value="UniProtKB-KW"/>
</dbReference>
<evidence type="ECO:0000256" key="2">
    <source>
        <dbReference type="ARBA" id="ARBA00013184"/>
    </source>
</evidence>
<evidence type="ECO:0000256" key="4">
    <source>
        <dbReference type="ARBA" id="ARBA00022763"/>
    </source>
</evidence>
<dbReference type="PANTHER" id="PTHR31571:SF2">
    <property type="entry name" value="HISTONE ACETYLTRANSFERASE RTT109"/>
    <property type="match status" value="1"/>
</dbReference>
<gene>
    <name evidence="11" type="ORF">BGZ70_000597</name>
</gene>
<accession>A0A9P6JC82</accession>
<dbReference type="InterPro" id="IPR013178">
    <property type="entry name" value="Histone_AcTrfase_Rtt109/CBP"/>
</dbReference>
<evidence type="ECO:0000256" key="6">
    <source>
        <dbReference type="ARBA" id="ARBA00023015"/>
    </source>
</evidence>
<dbReference type="EC" id="2.3.1.48" evidence="2"/>
<keyword evidence="6" id="KW-0805">Transcription regulation</keyword>
<dbReference type="GO" id="GO:0005634">
    <property type="term" value="C:nucleus"/>
    <property type="evidence" value="ECO:0007669"/>
    <property type="project" value="UniProtKB-SubCell"/>
</dbReference>
<evidence type="ECO:0000313" key="11">
    <source>
        <dbReference type="EMBL" id="KAF9966957.1"/>
    </source>
</evidence>
<sequence>MSAPQYLFAESANNSGKRVLDDRGLVRWWKNMITSAYSEPPSSLSSSSTASSSSSLSSKIQGWWLIPGIETERQAMNVIQSKSPSRTPAAITTTTTTTTGSPSLTPLWLQYGYSDKDSKEMAQTLIPQFPDDPKSRMMKSPSCQGGFVDIKTFWELAAIGEESGAGKITGFFKVIEDVHHTPAAASSSSSSSCSIASETTPTPKAVSSSASTTMTGTTSDYTRAINFLLELNFSTLERAQDSTRQWFDRLEVWINKATLKNAEAIDPPSSDDA</sequence>
<dbReference type="PROSITE" id="PS51728">
    <property type="entry name" value="RTT109_HAT"/>
    <property type="match status" value="1"/>
</dbReference>
<reference evidence="11" key="1">
    <citation type="journal article" date="2020" name="Fungal Divers.">
        <title>Resolving the Mortierellaceae phylogeny through synthesis of multi-gene phylogenetics and phylogenomics.</title>
        <authorList>
            <person name="Vandepol N."/>
            <person name="Liber J."/>
            <person name="Desiro A."/>
            <person name="Na H."/>
            <person name="Kennedy M."/>
            <person name="Barry K."/>
            <person name="Grigoriev I.V."/>
            <person name="Miller A.N."/>
            <person name="O'Donnell K."/>
            <person name="Stajich J.E."/>
            <person name="Bonito G."/>
        </authorList>
    </citation>
    <scope>NUCLEOTIDE SEQUENCE</scope>
    <source>
        <strain evidence="11">CK1249</strain>
    </source>
</reference>
<evidence type="ECO:0000256" key="10">
    <source>
        <dbReference type="SAM" id="MobiDB-lite"/>
    </source>
</evidence>
<keyword evidence="5" id="KW-0007">Acetylation</keyword>
<evidence type="ECO:0000256" key="7">
    <source>
        <dbReference type="ARBA" id="ARBA00023163"/>
    </source>
</evidence>
<evidence type="ECO:0000256" key="8">
    <source>
        <dbReference type="ARBA" id="ARBA00023242"/>
    </source>
</evidence>
<evidence type="ECO:0000256" key="1">
    <source>
        <dbReference type="ARBA" id="ARBA00004123"/>
    </source>
</evidence>
<comment type="subcellular location">
    <subcellularLocation>
        <location evidence="1">Nucleus</location>
    </subcellularLocation>
</comment>
<evidence type="ECO:0000256" key="5">
    <source>
        <dbReference type="ARBA" id="ARBA00022990"/>
    </source>
</evidence>
<dbReference type="EMBL" id="JAAAHY010000112">
    <property type="protein sequence ID" value="KAF9966957.1"/>
    <property type="molecule type" value="Genomic_DNA"/>
</dbReference>
<dbReference type="InterPro" id="IPR016849">
    <property type="entry name" value="Rtt109"/>
</dbReference>
<proteinExistence type="predicted"/>
<feature type="region of interest" description="Disordered" evidence="10">
    <location>
        <begin position="183"/>
        <end position="215"/>
    </location>
</feature>
<dbReference type="AlphaFoldDB" id="A0A9P6JC82"/>
<keyword evidence="3" id="KW-0808">Transferase</keyword>
<dbReference type="GO" id="GO:0006355">
    <property type="term" value="P:regulation of DNA-templated transcription"/>
    <property type="evidence" value="ECO:0007669"/>
    <property type="project" value="InterPro"/>
</dbReference>
<keyword evidence="12" id="KW-1185">Reference proteome</keyword>
<keyword evidence="7" id="KW-0804">Transcription</keyword>
<feature type="compositionally biased region" description="Low complexity" evidence="10">
    <location>
        <begin position="183"/>
        <end position="197"/>
    </location>
</feature>
<dbReference type="GO" id="GO:0032931">
    <property type="term" value="F:histone H3K56 acetyltransferase activity"/>
    <property type="evidence" value="ECO:0007669"/>
    <property type="project" value="TreeGrafter"/>
</dbReference>
<feature type="non-terminal residue" evidence="11">
    <location>
        <position position="1"/>
    </location>
</feature>
<organism evidence="11 12">
    <name type="scientific">Mortierella alpina</name>
    <name type="common">Oleaginous fungus</name>
    <name type="synonym">Mortierella renispora</name>
    <dbReference type="NCBI Taxonomy" id="64518"/>
    <lineage>
        <taxon>Eukaryota</taxon>
        <taxon>Fungi</taxon>
        <taxon>Fungi incertae sedis</taxon>
        <taxon>Mucoromycota</taxon>
        <taxon>Mortierellomycotina</taxon>
        <taxon>Mortierellomycetes</taxon>
        <taxon>Mortierellales</taxon>
        <taxon>Mortierellaceae</taxon>
        <taxon>Mortierella</taxon>
    </lineage>
</organism>
<dbReference type="InterPro" id="IPR051236">
    <property type="entry name" value="HAT_RTT109-like"/>
</dbReference>
<dbReference type="PANTHER" id="PTHR31571">
    <property type="entry name" value="ALTERED INHERITANCE OF MITOCHONDRIA PROTEIN 6"/>
    <property type="match status" value="1"/>
</dbReference>
<comment type="catalytic activity">
    <reaction evidence="9">
        <text>L-lysyl-[histone] + acetyl-CoA = N(6)-acetyl-L-lysyl-[histone] + CoA + H(+)</text>
        <dbReference type="Rhea" id="RHEA:21992"/>
        <dbReference type="Rhea" id="RHEA-COMP:9845"/>
        <dbReference type="Rhea" id="RHEA-COMP:11338"/>
        <dbReference type="ChEBI" id="CHEBI:15378"/>
        <dbReference type="ChEBI" id="CHEBI:29969"/>
        <dbReference type="ChEBI" id="CHEBI:57287"/>
        <dbReference type="ChEBI" id="CHEBI:57288"/>
        <dbReference type="ChEBI" id="CHEBI:61930"/>
        <dbReference type="EC" id="2.3.1.48"/>
    </reaction>
    <physiologicalReaction direction="left-to-right" evidence="9">
        <dbReference type="Rhea" id="RHEA:21993"/>
    </physiologicalReaction>
</comment>
<protein>
    <recommendedName>
        <fullName evidence="2">histone acetyltransferase</fullName>
        <ecNumber evidence="2">2.3.1.48</ecNumber>
    </recommendedName>
</protein>
<evidence type="ECO:0000256" key="9">
    <source>
        <dbReference type="ARBA" id="ARBA00048940"/>
    </source>
</evidence>
<comment type="caution">
    <text evidence="11">The sequence shown here is derived from an EMBL/GenBank/DDBJ whole genome shotgun (WGS) entry which is preliminary data.</text>
</comment>
<evidence type="ECO:0000313" key="12">
    <source>
        <dbReference type="Proteomes" id="UP000738359"/>
    </source>
</evidence>